<protein>
    <submittedName>
        <fullName evidence="3">Siderophore-interacting protein</fullName>
    </submittedName>
</protein>
<dbReference type="Pfam" id="PF04954">
    <property type="entry name" value="SIP"/>
    <property type="match status" value="1"/>
</dbReference>
<dbReference type="InterPro" id="IPR039374">
    <property type="entry name" value="SIP_fam"/>
</dbReference>
<dbReference type="GO" id="GO:0016491">
    <property type="term" value="F:oxidoreductase activity"/>
    <property type="evidence" value="ECO:0007669"/>
    <property type="project" value="InterPro"/>
</dbReference>
<feature type="domain" description="FAD-binding FR-type" evidence="2">
    <location>
        <begin position="6"/>
        <end position="133"/>
    </location>
</feature>
<dbReference type="InterPro" id="IPR007037">
    <property type="entry name" value="SIP_rossman_dom"/>
</dbReference>
<dbReference type="RefSeq" id="WP_133392260.1">
    <property type="nucleotide sequence ID" value="NZ_SMTG01000002.1"/>
</dbReference>
<dbReference type="InterPro" id="IPR013113">
    <property type="entry name" value="SIP_FAD-bd"/>
</dbReference>
<dbReference type="Gene3D" id="2.40.30.10">
    <property type="entry name" value="Translation factors"/>
    <property type="match status" value="1"/>
</dbReference>
<dbReference type="PANTHER" id="PTHR30157">
    <property type="entry name" value="FERRIC REDUCTASE, NADPH-DEPENDENT"/>
    <property type="match status" value="1"/>
</dbReference>
<comment type="similarity">
    <text evidence="1">Belongs to the SIP oxidoreductase family.</text>
</comment>
<dbReference type="CDD" id="cd06193">
    <property type="entry name" value="siderophore_interacting"/>
    <property type="match status" value="1"/>
</dbReference>
<evidence type="ECO:0000313" key="3">
    <source>
        <dbReference type="EMBL" id="TDK32701.1"/>
    </source>
</evidence>
<dbReference type="Gene3D" id="3.40.50.80">
    <property type="entry name" value="Nucleotide-binding domain of ferredoxin-NADP reductase (FNR) module"/>
    <property type="match status" value="1"/>
</dbReference>
<reference evidence="3 4" key="1">
    <citation type="submission" date="2019-03" db="EMBL/GenBank/DDBJ databases">
        <title>Luteimonas zhaokaii sp.nov., isolated from the rectal contents of Plateau pika in Yushu, Qinghai Province, China.</title>
        <authorList>
            <person name="Zhang G."/>
        </authorList>
    </citation>
    <scope>NUCLEOTIDE SEQUENCE [LARGE SCALE GENOMIC DNA]</scope>
    <source>
        <strain evidence="3 4">THG-MD21</strain>
    </source>
</reference>
<dbReference type="PANTHER" id="PTHR30157:SF0">
    <property type="entry name" value="NADPH-DEPENDENT FERRIC-CHELATE REDUCTASE"/>
    <property type="match status" value="1"/>
</dbReference>
<dbReference type="InterPro" id="IPR017938">
    <property type="entry name" value="Riboflavin_synthase-like_b-brl"/>
</dbReference>
<accession>A0A4R5UC91</accession>
<dbReference type="PROSITE" id="PS51384">
    <property type="entry name" value="FAD_FR"/>
    <property type="match status" value="1"/>
</dbReference>
<dbReference type="OrthoDB" id="9814826at2"/>
<proteinExistence type="inferred from homology"/>
<dbReference type="AlphaFoldDB" id="A0A4R5UC91"/>
<sequence length="296" mass="32480">MSRASYRKFPLHVRRRTPLSPGFVRFTLHGDSVTGMATHAPDQRVKLFFPLDGATMPALPDGDDWYAQYRALPAETRPPMRTYTIRALRPEQREVDVDFVLHGDSGPASAWATRADAGDVLVMLAPDAGFDGVPDGFEWRPPTGLRKVLLIGDETAVPAIAGILEQLADAPEPPRVIALLEIPHDADRLDLRAPAGASLHWLPRNGAAHGARLQAALRRLMPAHHAPDAETAKLEIDLDSEILWERSAAGDHGFHAWIACESAAAMAMRRHLIGALDIDRRAVACMGYWRLGRALD</sequence>
<evidence type="ECO:0000259" key="2">
    <source>
        <dbReference type="PROSITE" id="PS51384"/>
    </source>
</evidence>
<keyword evidence="4" id="KW-1185">Reference proteome</keyword>
<dbReference type="SUPFAM" id="SSF63380">
    <property type="entry name" value="Riboflavin synthase domain-like"/>
    <property type="match status" value="1"/>
</dbReference>
<organism evidence="3 4">
    <name type="scientific">Luteimonas terrae</name>
    <dbReference type="NCBI Taxonomy" id="1530191"/>
    <lineage>
        <taxon>Bacteria</taxon>
        <taxon>Pseudomonadati</taxon>
        <taxon>Pseudomonadota</taxon>
        <taxon>Gammaproteobacteria</taxon>
        <taxon>Lysobacterales</taxon>
        <taxon>Lysobacteraceae</taxon>
        <taxon>Luteimonas</taxon>
    </lineage>
</organism>
<name>A0A4R5UC91_9GAMM</name>
<comment type="caution">
    <text evidence="3">The sequence shown here is derived from an EMBL/GenBank/DDBJ whole genome shotgun (WGS) entry which is preliminary data.</text>
</comment>
<dbReference type="InterPro" id="IPR039261">
    <property type="entry name" value="FNR_nucleotide-bd"/>
</dbReference>
<dbReference type="EMBL" id="SMTG01000002">
    <property type="protein sequence ID" value="TDK32701.1"/>
    <property type="molecule type" value="Genomic_DNA"/>
</dbReference>
<dbReference type="InterPro" id="IPR017927">
    <property type="entry name" value="FAD-bd_FR_type"/>
</dbReference>
<gene>
    <name evidence="3" type="ORF">E2F49_01105</name>
</gene>
<evidence type="ECO:0000256" key="1">
    <source>
        <dbReference type="ARBA" id="ARBA00035644"/>
    </source>
</evidence>
<dbReference type="Pfam" id="PF08021">
    <property type="entry name" value="FAD_binding_9"/>
    <property type="match status" value="1"/>
</dbReference>
<evidence type="ECO:0000313" key="4">
    <source>
        <dbReference type="Proteomes" id="UP000295543"/>
    </source>
</evidence>
<dbReference type="Proteomes" id="UP000295543">
    <property type="component" value="Unassembled WGS sequence"/>
</dbReference>